<name>A0AAV4MTJ5_CAEEX</name>
<keyword evidence="2" id="KW-0539">Nucleus</keyword>
<dbReference type="InterPro" id="IPR004122">
    <property type="entry name" value="BAF_prot"/>
</dbReference>
<dbReference type="GO" id="GO:0005634">
    <property type="term" value="C:nucleus"/>
    <property type="evidence" value="ECO:0007669"/>
    <property type="project" value="UniProtKB-SubCell"/>
</dbReference>
<dbReference type="PANTHER" id="PTHR47507">
    <property type="entry name" value="BARRIER TO AUTOINTEGRATION FACTOR 2"/>
    <property type="match status" value="1"/>
</dbReference>
<evidence type="ECO:0000256" key="3">
    <source>
        <dbReference type="ARBA" id="ARBA00074730"/>
    </source>
</evidence>
<comment type="caution">
    <text evidence="5">The sequence shown here is derived from an EMBL/GenBank/DDBJ whole genome shotgun (WGS) entry which is preliminary data.</text>
</comment>
<organism evidence="5 6">
    <name type="scientific">Caerostris extrusa</name>
    <name type="common">Bark spider</name>
    <name type="synonym">Caerostris bankana</name>
    <dbReference type="NCBI Taxonomy" id="172846"/>
    <lineage>
        <taxon>Eukaryota</taxon>
        <taxon>Metazoa</taxon>
        <taxon>Ecdysozoa</taxon>
        <taxon>Arthropoda</taxon>
        <taxon>Chelicerata</taxon>
        <taxon>Arachnida</taxon>
        <taxon>Araneae</taxon>
        <taxon>Araneomorphae</taxon>
        <taxon>Entelegynae</taxon>
        <taxon>Araneoidea</taxon>
        <taxon>Araneidae</taxon>
        <taxon>Caerostris</taxon>
    </lineage>
</organism>
<reference evidence="5 6" key="1">
    <citation type="submission" date="2021-06" db="EMBL/GenBank/DDBJ databases">
        <title>Caerostris extrusa draft genome.</title>
        <authorList>
            <person name="Kono N."/>
            <person name="Arakawa K."/>
        </authorList>
    </citation>
    <scope>NUCLEOTIDE SEQUENCE [LARGE SCALE GENOMIC DNA]</scope>
</reference>
<dbReference type="Gene3D" id="1.10.150.40">
    <property type="entry name" value="Barrier-to-autointegration factor, BAF"/>
    <property type="match status" value="1"/>
</dbReference>
<evidence type="ECO:0000313" key="6">
    <source>
        <dbReference type="Proteomes" id="UP001054945"/>
    </source>
</evidence>
<dbReference type="FunFam" id="1.10.150.40:FF:000002">
    <property type="entry name" value="Barrier to autointegration factor 2"/>
    <property type="match status" value="1"/>
</dbReference>
<comment type="subcellular location">
    <subcellularLocation>
        <location evidence="1">Nucleus</location>
    </subcellularLocation>
</comment>
<dbReference type="InterPro" id="IPR036617">
    <property type="entry name" value="BAF_sf"/>
</dbReference>
<keyword evidence="6" id="KW-1185">Reference proteome</keyword>
<evidence type="ECO:0000256" key="2">
    <source>
        <dbReference type="ARBA" id="ARBA00023242"/>
    </source>
</evidence>
<gene>
    <name evidence="5" type="primary">banf1-b</name>
    <name evidence="5" type="ORF">CEXT_500831</name>
</gene>
<dbReference type="GO" id="GO:0051276">
    <property type="term" value="P:chromosome organization"/>
    <property type="evidence" value="ECO:0007669"/>
    <property type="project" value="TreeGrafter"/>
</dbReference>
<evidence type="ECO:0000313" key="5">
    <source>
        <dbReference type="EMBL" id="GIX75760.1"/>
    </source>
</evidence>
<evidence type="ECO:0000256" key="1">
    <source>
        <dbReference type="ARBA" id="ARBA00004123"/>
    </source>
</evidence>
<dbReference type="EMBL" id="BPLR01002619">
    <property type="protein sequence ID" value="GIX75760.1"/>
    <property type="molecule type" value="Genomic_DNA"/>
</dbReference>
<proteinExistence type="predicted"/>
<dbReference type="SMART" id="SM01023">
    <property type="entry name" value="BAF"/>
    <property type="match status" value="1"/>
</dbReference>
<dbReference type="GO" id="GO:0000793">
    <property type="term" value="C:condensed chromosome"/>
    <property type="evidence" value="ECO:0007669"/>
    <property type="project" value="TreeGrafter"/>
</dbReference>
<accession>A0AAV4MTJ5</accession>
<dbReference type="PANTHER" id="PTHR47507:SF6">
    <property type="entry name" value="BARRIER-TO-AUTOINTEGRATION FACTOR"/>
    <property type="match status" value="1"/>
</dbReference>
<dbReference type="Pfam" id="PF02961">
    <property type="entry name" value="SAM_BAF"/>
    <property type="match status" value="1"/>
</dbReference>
<protein>
    <recommendedName>
        <fullName evidence="3">Barrier-to-autointegration factor-like protein</fullName>
    </recommendedName>
    <alternativeName>
        <fullName evidence="4">Barrier-to-autointegration factor 2</fullName>
    </alternativeName>
</protein>
<sequence>MQSRSIFCLTTQDRENVSQKYLDFVSSPMRDKGVETLPGMNPTLSKKLILKGYDKAYIVLGHFLLLKKQKELFLDWMKDVCGASKSQASLCYRCLSDWCDMFA</sequence>
<dbReference type="SUPFAM" id="SSF47798">
    <property type="entry name" value="Barrier-to-autointegration factor, BAF"/>
    <property type="match status" value="1"/>
</dbReference>
<dbReference type="InterPro" id="IPR051387">
    <property type="entry name" value="BAF"/>
</dbReference>
<dbReference type="AlphaFoldDB" id="A0AAV4MTJ5"/>
<evidence type="ECO:0000256" key="4">
    <source>
        <dbReference type="ARBA" id="ARBA00079764"/>
    </source>
</evidence>
<dbReference type="GO" id="GO:0003677">
    <property type="term" value="F:DNA binding"/>
    <property type="evidence" value="ECO:0007669"/>
    <property type="project" value="InterPro"/>
</dbReference>
<dbReference type="Proteomes" id="UP001054945">
    <property type="component" value="Unassembled WGS sequence"/>
</dbReference>